<evidence type="ECO:0000313" key="2">
    <source>
        <dbReference type="EMBL" id="RZS40739.1"/>
    </source>
</evidence>
<dbReference type="InterPro" id="IPR043917">
    <property type="entry name" value="DUF5753"/>
</dbReference>
<accession>A0A4Q7KUR1</accession>
<dbReference type="Gene3D" id="1.10.260.40">
    <property type="entry name" value="lambda repressor-like DNA-binding domains"/>
    <property type="match status" value="1"/>
</dbReference>
<reference evidence="2 3" key="1">
    <citation type="submission" date="2019-02" db="EMBL/GenBank/DDBJ databases">
        <title>Genomic Encyclopedia of Type Strains, Phase IV (KMG-IV): sequencing the most valuable type-strain genomes for metagenomic binning, comparative biology and taxonomic classification.</title>
        <authorList>
            <person name="Goeker M."/>
        </authorList>
    </citation>
    <scope>NUCLEOTIDE SEQUENCE [LARGE SCALE GENOMIC DNA]</scope>
    <source>
        <strain evidence="2 3">DSM 101727</strain>
    </source>
</reference>
<name>A0A4Q7KUR1_9PSEU</name>
<dbReference type="Proteomes" id="UP000294257">
    <property type="component" value="Unassembled WGS sequence"/>
</dbReference>
<comment type="caution">
    <text evidence="2">The sequence shown here is derived from an EMBL/GenBank/DDBJ whole genome shotgun (WGS) entry which is preliminary data.</text>
</comment>
<dbReference type="AlphaFoldDB" id="A0A4Q7KUR1"/>
<dbReference type="SUPFAM" id="SSF47413">
    <property type="entry name" value="lambda repressor-like DNA-binding domains"/>
    <property type="match status" value="1"/>
</dbReference>
<sequence length="276" mass="30780">MSGDGPVPFRARRLGRKFREMREAAGFTLERAGKYFDMSGSALQRWETGETKPNVNVVRSMMDLYDCRPEGLLDEVRAVRNLKAGEGFDYADAEEEADLARELTLLHVPGLLQTEHYMRALFARVFPPWGMDKINRVTLSRLNRKDRLMSVERPLQAHVIMAESALHTPVGGREVMGAQLRLIAELAALPTVTVQVIPLARGAHGGMRAEFALLTFPYPDYPGMLFVPFVNGAKREDKEGALEGARLLFEHVSCEALAPNESVELIERLAGDLYGP</sequence>
<dbReference type="PROSITE" id="PS50943">
    <property type="entry name" value="HTH_CROC1"/>
    <property type="match status" value="1"/>
</dbReference>
<dbReference type="InterPro" id="IPR001387">
    <property type="entry name" value="Cro/C1-type_HTH"/>
</dbReference>
<dbReference type="EMBL" id="SGWQ01000003">
    <property type="protein sequence ID" value="RZS40739.1"/>
    <property type="molecule type" value="Genomic_DNA"/>
</dbReference>
<dbReference type="InterPro" id="IPR010982">
    <property type="entry name" value="Lambda_DNA-bd_dom_sf"/>
</dbReference>
<dbReference type="CDD" id="cd00093">
    <property type="entry name" value="HTH_XRE"/>
    <property type="match status" value="1"/>
</dbReference>
<evidence type="ECO:0000259" key="1">
    <source>
        <dbReference type="PROSITE" id="PS50943"/>
    </source>
</evidence>
<proteinExistence type="predicted"/>
<dbReference type="SMART" id="SM00530">
    <property type="entry name" value="HTH_XRE"/>
    <property type="match status" value="1"/>
</dbReference>
<dbReference type="OrthoDB" id="4285266at2"/>
<feature type="domain" description="HTH cro/C1-type" evidence="1">
    <location>
        <begin position="18"/>
        <end position="72"/>
    </location>
</feature>
<gene>
    <name evidence="2" type="ORF">EV193_10352</name>
</gene>
<keyword evidence="3" id="KW-1185">Reference proteome</keyword>
<protein>
    <submittedName>
        <fullName evidence="2">Transcriptional regulator with XRE-family HTH domain</fullName>
    </submittedName>
</protein>
<dbReference type="GO" id="GO:0003677">
    <property type="term" value="F:DNA binding"/>
    <property type="evidence" value="ECO:0007669"/>
    <property type="project" value="InterPro"/>
</dbReference>
<dbReference type="Pfam" id="PF13560">
    <property type="entry name" value="HTH_31"/>
    <property type="match status" value="1"/>
</dbReference>
<organism evidence="2 3">
    <name type="scientific">Herbihabitans rhizosphaerae</name>
    <dbReference type="NCBI Taxonomy" id="1872711"/>
    <lineage>
        <taxon>Bacteria</taxon>
        <taxon>Bacillati</taxon>
        <taxon>Actinomycetota</taxon>
        <taxon>Actinomycetes</taxon>
        <taxon>Pseudonocardiales</taxon>
        <taxon>Pseudonocardiaceae</taxon>
        <taxon>Herbihabitans</taxon>
    </lineage>
</organism>
<dbReference type="RefSeq" id="WP_130343755.1">
    <property type="nucleotide sequence ID" value="NZ_SGWQ01000003.1"/>
</dbReference>
<evidence type="ECO:0000313" key="3">
    <source>
        <dbReference type="Proteomes" id="UP000294257"/>
    </source>
</evidence>
<dbReference type="Pfam" id="PF19054">
    <property type="entry name" value="DUF5753"/>
    <property type="match status" value="1"/>
</dbReference>